<dbReference type="InterPro" id="IPR011050">
    <property type="entry name" value="Pectin_lyase_fold/virulence"/>
</dbReference>
<proteinExistence type="predicted"/>
<dbReference type="GO" id="GO:0051701">
    <property type="term" value="P:biological process involved in interaction with host"/>
    <property type="evidence" value="ECO:0007669"/>
    <property type="project" value="UniProtKB-ARBA"/>
</dbReference>
<keyword evidence="2" id="KW-0946">Virion</keyword>
<gene>
    <name evidence="4" type="ORF">crAss001_23</name>
</gene>
<evidence type="ECO:0000313" key="4">
    <source>
        <dbReference type="EMBL" id="AXQ62666.1"/>
    </source>
</evidence>
<evidence type="ECO:0000259" key="3">
    <source>
        <dbReference type="Pfam" id="PF13229"/>
    </source>
</evidence>
<protein>
    <submittedName>
        <fullName evidence="4">Tailspike protein/preneck appendage</fullName>
    </submittedName>
</protein>
<dbReference type="InterPro" id="IPR039448">
    <property type="entry name" value="Beta_helix"/>
</dbReference>
<comment type="subcellular location">
    <subcellularLocation>
        <location evidence="1">Virion</location>
    </subcellularLocation>
</comment>
<dbReference type="InterPro" id="IPR012334">
    <property type="entry name" value="Pectin_lyas_fold"/>
</dbReference>
<dbReference type="Proteomes" id="UP000262320">
    <property type="component" value="Segment"/>
</dbReference>
<keyword evidence="5" id="KW-1185">Reference proteome</keyword>
<dbReference type="SUPFAM" id="SSF51126">
    <property type="entry name" value="Pectin lyase-like"/>
    <property type="match status" value="1"/>
</dbReference>
<dbReference type="Pfam" id="PF13229">
    <property type="entry name" value="Beta_helix"/>
    <property type="match status" value="1"/>
</dbReference>
<reference evidence="4 5" key="1">
    <citation type="submission" date="2018-07" db="EMBL/GenBank/DDBJ databases">
        <title>PhiCrAss001, a member of the most abundant bacteriophage family in the human gut, infects Bacteroides.</title>
        <authorList>
            <person name="Shkoporov A.N."/>
            <person name="Khokhlova E.V."/>
            <person name="Fitzgerald C.B."/>
            <person name="Stockdale S.R."/>
            <person name="Draper L.A."/>
            <person name="Ross R.P."/>
            <person name="Hill C."/>
        </authorList>
    </citation>
    <scope>NUCLEOTIDE SEQUENCE [LARGE SCALE GENOMIC DNA]</scope>
    <source>
        <strain evidence="5">crAss001</strain>
    </source>
</reference>
<sequence length="689" mass="76870">MAIQDKFNKPNVIYKITKDIDLDGGTLTIPAGCTLDFQGGSFSNGTIIGNATKIRTGLRQIFATTITLNGSWDIRALYPQYFGAIVNSDIISNGYDSTNAIQAAITNGENLNKPVYFTPGYYAISRTLQVGSGKYTALIGTKSTIKAYIYALNTMDYLITSSGSSYARLEMHNLHLWGDNKVASVPDYQNFDSLVKYGIYFPNGYIYTDISNISFDFFSRWAIYVNEIYDVHFKQLYIRYCHNGIYLTGNTNGVSITECEFNSVQYVGVAFNPSHMVTVQRNIFERIGMAAIYVGVGDNFDISDNYFEAVSEVGFIPKYSDGTTVMPKKLHADIIINGASTSRIIDWGTPDEVPNATMFTRAWSVGGTIHNNSFQKSVFDGDFDCLIFASSLKYSRITDNVLWNYIDTTGIYLLGTSNNTSTVWINDVELTSNYVSATRLIDKIGLIEGVQTTGTFSYTYNIYSNDVIENRLRGNLANKLFIYGYDNLVVQKTTEKYQGLVVYTAPADGVVFLRETAGGTYTSFFEGIDKSKLLFEVTYSSKTTTGDWTTTRFLSTSIDYNFTVKSGDKFTIPQIRLCGGNILDKFEDTTITWRDTYSSYIRRVGFPVGDKIEMLNNTLVDAYISTGTGSSTELSNWLPSKSGITYGTTIDRPTLTSTNNGWLYRDDTLKKIIMWNGTAWVNMDGTPLA</sequence>
<dbReference type="GO" id="GO:0044423">
    <property type="term" value="C:virion component"/>
    <property type="evidence" value="ECO:0007669"/>
    <property type="project" value="UniProtKB-KW"/>
</dbReference>
<dbReference type="EMBL" id="MH675552">
    <property type="protein sequence ID" value="AXQ62666.1"/>
    <property type="molecule type" value="Genomic_DNA"/>
</dbReference>
<organism evidence="4 5">
    <name type="scientific">Bacteroides phage crAss001</name>
    <name type="common">Bacteroides phage PhiCrAss001</name>
    <dbReference type="NCBI Taxonomy" id="2301731"/>
    <lineage>
        <taxon>Viruses</taxon>
        <taxon>Duplodnaviria</taxon>
        <taxon>Heunggongvirae</taxon>
        <taxon>Uroviricota</taxon>
        <taxon>Caudoviricetes</taxon>
        <taxon>Crassvirales</taxon>
        <taxon>Steigviridae</taxon>
        <taxon>Asinivirinae</taxon>
        <taxon>Kehishuvirus</taxon>
        <taxon>Kehishuvirus primarius</taxon>
    </lineage>
</organism>
<name>A0A385DT71_BPCA1</name>
<dbReference type="GO" id="GO:0019058">
    <property type="term" value="P:viral life cycle"/>
    <property type="evidence" value="ECO:0007669"/>
    <property type="project" value="UniProtKB-ARBA"/>
</dbReference>
<dbReference type="Gene3D" id="2.160.20.10">
    <property type="entry name" value="Single-stranded right-handed beta-helix, Pectin lyase-like"/>
    <property type="match status" value="1"/>
</dbReference>
<evidence type="ECO:0000256" key="2">
    <source>
        <dbReference type="ARBA" id="ARBA00022844"/>
    </source>
</evidence>
<evidence type="ECO:0000313" key="5">
    <source>
        <dbReference type="Proteomes" id="UP000262320"/>
    </source>
</evidence>
<evidence type="ECO:0000256" key="1">
    <source>
        <dbReference type="ARBA" id="ARBA00004328"/>
    </source>
</evidence>
<accession>A0A385DT71</accession>
<organismHost>
    <name type="scientific">Bacteroides intestinalis</name>
    <dbReference type="NCBI Taxonomy" id="329854"/>
</organismHost>
<feature type="domain" description="Right handed beta helix" evidence="3">
    <location>
        <begin position="193"/>
        <end position="316"/>
    </location>
</feature>